<organism evidence="2 3">
    <name type="scientific">Enhygromyxa salina</name>
    <dbReference type="NCBI Taxonomy" id="215803"/>
    <lineage>
        <taxon>Bacteria</taxon>
        <taxon>Pseudomonadati</taxon>
        <taxon>Myxococcota</taxon>
        <taxon>Polyangia</taxon>
        <taxon>Nannocystales</taxon>
        <taxon>Nannocystaceae</taxon>
        <taxon>Enhygromyxa</taxon>
    </lineage>
</organism>
<evidence type="ECO:0000313" key="3">
    <source>
        <dbReference type="Proteomes" id="UP000237968"/>
    </source>
</evidence>
<dbReference type="Proteomes" id="UP000237968">
    <property type="component" value="Unassembled WGS sequence"/>
</dbReference>
<protein>
    <recommendedName>
        <fullName evidence="4">Lipoprotein</fullName>
    </recommendedName>
</protein>
<name>A0A2S9YBG4_9BACT</name>
<evidence type="ECO:0000313" key="2">
    <source>
        <dbReference type="EMBL" id="PRQ02445.1"/>
    </source>
</evidence>
<dbReference type="RefSeq" id="WP_146155583.1">
    <property type="nucleotide sequence ID" value="NZ_PVNK01000118.1"/>
</dbReference>
<comment type="caution">
    <text evidence="2">The sequence shown here is derived from an EMBL/GenBank/DDBJ whole genome shotgun (WGS) entry which is preliminary data.</text>
</comment>
<feature type="chain" id="PRO_5015573419" description="Lipoprotein" evidence="1">
    <location>
        <begin position="23"/>
        <end position="126"/>
    </location>
</feature>
<dbReference type="OrthoDB" id="9909759at2"/>
<keyword evidence="3" id="KW-1185">Reference proteome</keyword>
<evidence type="ECO:0008006" key="4">
    <source>
        <dbReference type="Google" id="ProtNLM"/>
    </source>
</evidence>
<feature type="signal peptide" evidence="1">
    <location>
        <begin position="1"/>
        <end position="22"/>
    </location>
</feature>
<proteinExistence type="predicted"/>
<gene>
    <name evidence="2" type="ORF">ENSA5_22630</name>
</gene>
<dbReference type="EMBL" id="PVNK01000118">
    <property type="protein sequence ID" value="PRQ02445.1"/>
    <property type="molecule type" value="Genomic_DNA"/>
</dbReference>
<dbReference type="AlphaFoldDB" id="A0A2S9YBG4"/>
<keyword evidence="1" id="KW-0732">Signal</keyword>
<sequence length="126" mass="13264">MQLRLITTQAFVLLLLSGAACDNPKSDTDPLAEGVRFDTASCRSAMDELANCGPTADCRPDDDPASAPLSLRVLIDCAAAACAGMAADEIDQCRFDAMLFPGPTCDVARKLCEEGDDPAAWLAEPL</sequence>
<evidence type="ECO:0000256" key="1">
    <source>
        <dbReference type="SAM" id="SignalP"/>
    </source>
</evidence>
<dbReference type="PROSITE" id="PS51257">
    <property type="entry name" value="PROKAR_LIPOPROTEIN"/>
    <property type="match status" value="1"/>
</dbReference>
<reference evidence="2 3" key="1">
    <citation type="submission" date="2018-03" db="EMBL/GenBank/DDBJ databases">
        <title>Draft Genome Sequences of the Obligatory Marine Myxobacteria Enhygromyxa salina SWB005.</title>
        <authorList>
            <person name="Poehlein A."/>
            <person name="Moghaddam J.A."/>
            <person name="Harms H."/>
            <person name="Alanjari M."/>
            <person name="Koenig G.M."/>
            <person name="Daniel R."/>
            <person name="Schaeberle T.F."/>
        </authorList>
    </citation>
    <scope>NUCLEOTIDE SEQUENCE [LARGE SCALE GENOMIC DNA]</scope>
    <source>
        <strain evidence="2 3">SWB005</strain>
    </source>
</reference>
<accession>A0A2S9YBG4</accession>